<organism evidence="1 2">
    <name type="scientific">Priestia flexa</name>
    <dbReference type="NCBI Taxonomy" id="86664"/>
    <lineage>
        <taxon>Bacteria</taxon>
        <taxon>Bacillati</taxon>
        <taxon>Bacillota</taxon>
        <taxon>Bacilli</taxon>
        <taxon>Bacillales</taxon>
        <taxon>Bacillaceae</taxon>
        <taxon>Priestia</taxon>
    </lineage>
</organism>
<evidence type="ECO:0008006" key="3">
    <source>
        <dbReference type="Google" id="ProtNLM"/>
    </source>
</evidence>
<proteinExistence type="predicted"/>
<accession>A0ABU4J3T8</accession>
<dbReference type="RefSeq" id="WP_156413456.1">
    <property type="nucleotide sequence ID" value="NZ_CANMDG010000003.1"/>
</dbReference>
<comment type="caution">
    <text evidence="1">The sequence shown here is derived from an EMBL/GenBank/DDBJ whole genome shotgun (WGS) entry which is preliminary data.</text>
</comment>
<gene>
    <name evidence="1" type="ORF">RIB56_05935</name>
</gene>
<name>A0ABU4J3T8_9BACI</name>
<dbReference type="Gene3D" id="1.10.357.10">
    <property type="entry name" value="Tetracycline Repressor, domain 2"/>
    <property type="match status" value="1"/>
</dbReference>
<reference evidence="2" key="1">
    <citation type="submission" date="2023-07" db="EMBL/GenBank/DDBJ databases">
        <title>Draft genomic sequences of Priestia flexa CCM isolated from the soil of an abandoned mine contaminated by free cyanide in the high Andean zone of Tacna, Peru.</title>
        <authorList>
            <person name="Caceda Quiroz C.J."/>
            <person name="Maraza Chooque G.J."/>
            <person name="Fora Quispe G.L."/>
            <person name="Carpio Mamani M."/>
        </authorList>
    </citation>
    <scope>NUCLEOTIDE SEQUENCE [LARGE SCALE GENOMIC DNA]</scope>
    <source>
        <strain evidence="2">CCM</strain>
    </source>
</reference>
<protein>
    <recommendedName>
        <fullName evidence="3">TetR family transcriptional regulator</fullName>
    </recommendedName>
</protein>
<evidence type="ECO:0000313" key="2">
    <source>
        <dbReference type="Proteomes" id="UP001284771"/>
    </source>
</evidence>
<evidence type="ECO:0000313" key="1">
    <source>
        <dbReference type="EMBL" id="MDW8515666.1"/>
    </source>
</evidence>
<dbReference type="EMBL" id="JAWUZT010000012">
    <property type="protein sequence ID" value="MDW8515666.1"/>
    <property type="molecule type" value="Genomic_DNA"/>
</dbReference>
<keyword evidence="2" id="KW-1185">Reference proteome</keyword>
<dbReference type="Proteomes" id="UP001284771">
    <property type="component" value="Unassembled WGS sequence"/>
</dbReference>
<sequence length="50" mass="6278">MRDEKIDRYINSFYCLADGLFIQRFYYDQERYSTKIKDAWNVFWLGIKKE</sequence>